<dbReference type="RefSeq" id="WP_342767637.1">
    <property type="nucleotide sequence ID" value="NZ_RCDA01000001.1"/>
</dbReference>
<dbReference type="AlphaFoldDB" id="A0A498C4L8"/>
<sequence>MGGHALEMLDRMFNPENLQTSDLALSTPALLFPAISLLLLAYTNRFLALASLIRDLQARYRDSHDARLKGQLDNLRQRVQLIRNMQVAGVGSLFFCTFCMLALFAGWVLLAQGVFVVSLLLMMLSLALSLRELQISVGALNLQLSDIEDQRKREQG</sequence>
<feature type="transmembrane region" description="Helical" evidence="1">
    <location>
        <begin position="85"/>
        <end position="104"/>
    </location>
</feature>
<keyword evidence="3" id="KW-1185">Reference proteome</keyword>
<gene>
    <name evidence="2" type="ORF">DFR31_0022</name>
</gene>
<keyword evidence="1" id="KW-0812">Transmembrane</keyword>
<organism evidence="2 3">
    <name type="scientific">Alkalispirillum mobile</name>
    <dbReference type="NCBI Taxonomy" id="85925"/>
    <lineage>
        <taxon>Bacteria</taxon>
        <taxon>Pseudomonadati</taxon>
        <taxon>Pseudomonadota</taxon>
        <taxon>Gammaproteobacteria</taxon>
        <taxon>Chromatiales</taxon>
        <taxon>Ectothiorhodospiraceae</taxon>
        <taxon>Alkalispirillum</taxon>
    </lineage>
</organism>
<evidence type="ECO:0000313" key="3">
    <source>
        <dbReference type="Proteomes" id="UP000275461"/>
    </source>
</evidence>
<evidence type="ECO:0000313" key="2">
    <source>
        <dbReference type="EMBL" id="RLK50133.1"/>
    </source>
</evidence>
<keyword evidence="1" id="KW-1133">Transmembrane helix</keyword>
<accession>A0A498C4L8</accession>
<evidence type="ECO:0000256" key="1">
    <source>
        <dbReference type="SAM" id="Phobius"/>
    </source>
</evidence>
<dbReference type="EMBL" id="RCDA01000001">
    <property type="protein sequence ID" value="RLK50133.1"/>
    <property type="molecule type" value="Genomic_DNA"/>
</dbReference>
<feature type="transmembrane region" description="Helical" evidence="1">
    <location>
        <begin position="30"/>
        <end position="53"/>
    </location>
</feature>
<name>A0A498C4L8_9GAMM</name>
<feature type="transmembrane region" description="Helical" evidence="1">
    <location>
        <begin position="110"/>
        <end position="130"/>
    </location>
</feature>
<protein>
    <submittedName>
        <fullName evidence="2">Uncharacterized protein DUF2721</fullName>
    </submittedName>
</protein>
<reference evidence="2 3" key="1">
    <citation type="submission" date="2018-10" db="EMBL/GenBank/DDBJ databases">
        <title>Genomic Encyclopedia of Type Strains, Phase IV (KMG-IV): sequencing the most valuable type-strain genomes for metagenomic binning, comparative biology and taxonomic classification.</title>
        <authorList>
            <person name="Goeker M."/>
        </authorList>
    </citation>
    <scope>NUCLEOTIDE SEQUENCE [LARGE SCALE GENOMIC DNA]</scope>
    <source>
        <strain evidence="2 3">DSM 12769</strain>
    </source>
</reference>
<dbReference type="Proteomes" id="UP000275461">
    <property type="component" value="Unassembled WGS sequence"/>
</dbReference>
<dbReference type="InterPro" id="IPR021279">
    <property type="entry name" value="DUF2721"/>
</dbReference>
<dbReference type="Pfam" id="PF11026">
    <property type="entry name" value="DUF2721"/>
    <property type="match status" value="1"/>
</dbReference>
<keyword evidence="1" id="KW-0472">Membrane</keyword>
<proteinExistence type="predicted"/>
<comment type="caution">
    <text evidence="2">The sequence shown here is derived from an EMBL/GenBank/DDBJ whole genome shotgun (WGS) entry which is preliminary data.</text>
</comment>